<dbReference type="AlphaFoldDB" id="A0A0S4QM08"/>
<protein>
    <recommendedName>
        <fullName evidence="3">Phosphotransferase enzyme family protein</fullName>
    </recommendedName>
</protein>
<reference evidence="2" key="1">
    <citation type="submission" date="2015-11" db="EMBL/GenBank/DDBJ databases">
        <authorList>
            <person name="Varghese N."/>
        </authorList>
    </citation>
    <scope>NUCLEOTIDE SEQUENCE [LARGE SCALE GENOMIC DNA]</scope>
    <source>
        <strain evidence="2">DSM 45899</strain>
    </source>
</reference>
<keyword evidence="2" id="KW-1185">Reference proteome</keyword>
<evidence type="ECO:0000313" key="1">
    <source>
        <dbReference type="EMBL" id="CUU56563.1"/>
    </source>
</evidence>
<accession>A0A0S4QM08</accession>
<dbReference type="Proteomes" id="UP000198802">
    <property type="component" value="Unassembled WGS sequence"/>
</dbReference>
<dbReference type="InterPro" id="IPR011009">
    <property type="entry name" value="Kinase-like_dom_sf"/>
</dbReference>
<organism evidence="1 2">
    <name type="scientific">Parafrankia irregularis</name>
    <dbReference type="NCBI Taxonomy" id="795642"/>
    <lineage>
        <taxon>Bacteria</taxon>
        <taxon>Bacillati</taxon>
        <taxon>Actinomycetota</taxon>
        <taxon>Actinomycetes</taxon>
        <taxon>Frankiales</taxon>
        <taxon>Frankiaceae</taxon>
        <taxon>Parafrankia</taxon>
    </lineage>
</organism>
<dbReference type="SUPFAM" id="SSF56112">
    <property type="entry name" value="Protein kinase-like (PK-like)"/>
    <property type="match status" value="1"/>
</dbReference>
<dbReference type="EMBL" id="FAOZ01000008">
    <property type="protein sequence ID" value="CUU56563.1"/>
    <property type="molecule type" value="Genomic_DNA"/>
</dbReference>
<sequence length="406" mass="41877">MSQPPGCPACWPEADVRWLVADTQRRIVSATAELWPQFRVDVGPLFTAGTTFASRVQVGGSVVCAAVRPGGALSRVVRGDHGDLAAVRADDRGCADQAQAQAEQLTALAAHSGLRVAAPTALAGGVLFTPWVGGPSLAARVQAQPAMLTELLATLMDDLSELHRDPARQLRQAAAPAQARGLPRMVTAALEHTTDHFHADRAPAGEVGELRALAGSLSMRLGRLAAQWDPAAYPSAGLAFGNLSPGHVLYPDGSPAPMLIAPSLGPEGEPADTGTLLGHLHLLAVGAAPHIRADLVEGLEAWLSGRLAACRDQWRGWLSAVLTVWAATVFDTAVTALTLPAALPFAPVAAALRTDPLPALAALDVLTRELRRRGTDAALNATLSALAGAAGTAADGADLTATATPR</sequence>
<dbReference type="RefSeq" id="WP_091277151.1">
    <property type="nucleotide sequence ID" value="NZ_FAOZ01000008.1"/>
</dbReference>
<proteinExistence type="predicted"/>
<evidence type="ECO:0000313" key="2">
    <source>
        <dbReference type="Proteomes" id="UP000198802"/>
    </source>
</evidence>
<gene>
    <name evidence="1" type="ORF">Ga0074812_10891</name>
</gene>
<name>A0A0S4QM08_9ACTN</name>
<evidence type="ECO:0008006" key="3">
    <source>
        <dbReference type="Google" id="ProtNLM"/>
    </source>
</evidence>